<sequence>MLSFSFSFSKEIAKNGGRLRTLKKLSEALLLSEGLSTRIASQSGNICQCRALNSSSSMSALNRPSQKELIAKAKKHRERFRHHFQEHSRVFQKRIADVKDKIMTIPNVICIFRIGCTPLIGYLVVTEHFIPANILLVLAALSDMLDGYIARTYPGQKSLLGSMLDPVADKFLITTLFITLSYSQLIPVLLTTIIITRDVLLVIGGFIRRYQLLERPVTFKRFFDPSVSSVKVKPTVVSKINTGLQLLLIASSLASPVFGFENHSALKTLCVITAGTTVFSGLQYARGGAMIPVKKIRLWKKK</sequence>
<dbReference type="Pfam" id="PF01066">
    <property type="entry name" value="CDP-OH_P_transf"/>
    <property type="match status" value="1"/>
</dbReference>
<evidence type="ECO:0000256" key="2">
    <source>
        <dbReference type="ARBA" id="ARBA00010441"/>
    </source>
</evidence>
<evidence type="ECO:0000256" key="14">
    <source>
        <dbReference type="ARBA" id="ARBA00047433"/>
    </source>
</evidence>
<dbReference type="EC" id="2.7.8.41" evidence="13"/>
<dbReference type="InterPro" id="IPR000462">
    <property type="entry name" value="CDP-OH_P_trans"/>
</dbReference>
<comment type="caution">
    <text evidence="16">The sequence shown here is derived from an EMBL/GenBank/DDBJ whole genome shotgun (WGS) entry which is preliminary data.</text>
</comment>
<keyword evidence="3" id="KW-0444">Lipid biosynthesis</keyword>
<dbReference type="Gene3D" id="1.20.120.1760">
    <property type="match status" value="1"/>
</dbReference>
<evidence type="ECO:0000256" key="7">
    <source>
        <dbReference type="ARBA" id="ARBA00022989"/>
    </source>
</evidence>
<evidence type="ECO:0000313" key="17">
    <source>
        <dbReference type="Proteomes" id="UP001201812"/>
    </source>
</evidence>
<evidence type="ECO:0000256" key="13">
    <source>
        <dbReference type="ARBA" id="ARBA00039001"/>
    </source>
</evidence>
<keyword evidence="11" id="KW-0594">Phospholipid biosynthesis</keyword>
<evidence type="ECO:0000256" key="3">
    <source>
        <dbReference type="ARBA" id="ARBA00022516"/>
    </source>
</evidence>
<keyword evidence="10 15" id="KW-0472">Membrane</keyword>
<feature type="transmembrane region" description="Helical" evidence="15">
    <location>
        <begin position="130"/>
        <end position="150"/>
    </location>
</feature>
<evidence type="ECO:0000256" key="12">
    <source>
        <dbReference type="ARBA" id="ARBA00023264"/>
    </source>
</evidence>
<dbReference type="GO" id="GO:0043337">
    <property type="term" value="F:cardiolipin synthase (CMP-forming)"/>
    <property type="evidence" value="ECO:0007669"/>
    <property type="project" value="UniProtKB-EC"/>
</dbReference>
<comment type="subcellular location">
    <subcellularLocation>
        <location evidence="1">Mitochondrion inner membrane</location>
        <topology evidence="1">Multi-pass membrane protein</topology>
    </subcellularLocation>
</comment>
<reference evidence="16" key="1">
    <citation type="submission" date="2022-01" db="EMBL/GenBank/DDBJ databases">
        <title>Genome Sequence Resource for Two Populations of Ditylenchus destructor, the Migratory Endoparasitic Phytonematode.</title>
        <authorList>
            <person name="Zhang H."/>
            <person name="Lin R."/>
            <person name="Xie B."/>
        </authorList>
    </citation>
    <scope>NUCLEOTIDE SEQUENCE</scope>
    <source>
        <strain evidence="16">BazhouSP</strain>
    </source>
</reference>
<protein>
    <recommendedName>
        <fullName evidence="13">cardiolipin synthase (CMP-forming)</fullName>
        <ecNumber evidence="13">2.7.8.41</ecNumber>
    </recommendedName>
</protein>
<comment type="catalytic activity">
    <reaction evidence="14">
        <text>a CDP-1,2-diacyl-sn-glycerol + a 1,2-diacyl-sn-glycero-3-phospho-(1'-sn-glycerol) = a cardiolipin + CMP + H(+)</text>
        <dbReference type="Rhea" id="RHEA:32931"/>
        <dbReference type="ChEBI" id="CHEBI:15378"/>
        <dbReference type="ChEBI" id="CHEBI:58332"/>
        <dbReference type="ChEBI" id="CHEBI:60377"/>
        <dbReference type="ChEBI" id="CHEBI:62237"/>
        <dbReference type="ChEBI" id="CHEBI:64716"/>
        <dbReference type="EC" id="2.7.8.41"/>
    </reaction>
</comment>
<dbReference type="PANTHER" id="PTHR14269">
    <property type="entry name" value="CDP-DIACYLGLYCEROL--GLYCEROL-3-PHOSPHATE 3-PHOSPHATIDYLTRANSFERASE-RELATED"/>
    <property type="match status" value="1"/>
</dbReference>
<evidence type="ECO:0000256" key="11">
    <source>
        <dbReference type="ARBA" id="ARBA00023209"/>
    </source>
</evidence>
<keyword evidence="6" id="KW-0999">Mitochondrion inner membrane</keyword>
<evidence type="ECO:0000256" key="6">
    <source>
        <dbReference type="ARBA" id="ARBA00022792"/>
    </source>
</evidence>
<evidence type="ECO:0000256" key="15">
    <source>
        <dbReference type="SAM" id="Phobius"/>
    </source>
</evidence>
<keyword evidence="9" id="KW-0496">Mitochondrion</keyword>
<evidence type="ECO:0000256" key="8">
    <source>
        <dbReference type="ARBA" id="ARBA00023098"/>
    </source>
</evidence>
<proteinExistence type="inferred from homology"/>
<keyword evidence="8" id="KW-0443">Lipid metabolism</keyword>
<name>A0AAD4NL67_9BILA</name>
<organism evidence="16 17">
    <name type="scientific">Ditylenchus destructor</name>
    <dbReference type="NCBI Taxonomy" id="166010"/>
    <lineage>
        <taxon>Eukaryota</taxon>
        <taxon>Metazoa</taxon>
        <taxon>Ecdysozoa</taxon>
        <taxon>Nematoda</taxon>
        <taxon>Chromadorea</taxon>
        <taxon>Rhabditida</taxon>
        <taxon>Tylenchina</taxon>
        <taxon>Tylenchomorpha</taxon>
        <taxon>Sphaerularioidea</taxon>
        <taxon>Anguinidae</taxon>
        <taxon>Anguininae</taxon>
        <taxon>Ditylenchus</taxon>
    </lineage>
</organism>
<evidence type="ECO:0000256" key="4">
    <source>
        <dbReference type="ARBA" id="ARBA00022679"/>
    </source>
</evidence>
<evidence type="ECO:0000256" key="5">
    <source>
        <dbReference type="ARBA" id="ARBA00022692"/>
    </source>
</evidence>
<evidence type="ECO:0000256" key="9">
    <source>
        <dbReference type="ARBA" id="ARBA00023128"/>
    </source>
</evidence>
<accession>A0AAD4NL67</accession>
<dbReference type="PANTHER" id="PTHR14269:SF60">
    <property type="entry name" value="CARDIOLIPIN SYNTHASE (CMP-FORMING)"/>
    <property type="match status" value="1"/>
</dbReference>
<keyword evidence="12" id="KW-1208">Phospholipid metabolism</keyword>
<dbReference type="InterPro" id="IPR050324">
    <property type="entry name" value="CDP-alcohol_PTase-I"/>
</dbReference>
<dbReference type="EMBL" id="JAKKPZ010000001">
    <property type="protein sequence ID" value="KAI1728983.1"/>
    <property type="molecule type" value="Genomic_DNA"/>
</dbReference>
<keyword evidence="17" id="KW-1185">Reference proteome</keyword>
<dbReference type="GO" id="GO:0005743">
    <property type="term" value="C:mitochondrial inner membrane"/>
    <property type="evidence" value="ECO:0007669"/>
    <property type="project" value="UniProtKB-SubCell"/>
</dbReference>
<evidence type="ECO:0000313" key="16">
    <source>
        <dbReference type="EMBL" id="KAI1728983.1"/>
    </source>
</evidence>
<dbReference type="Proteomes" id="UP001201812">
    <property type="component" value="Unassembled WGS sequence"/>
</dbReference>
<dbReference type="AlphaFoldDB" id="A0AAD4NL67"/>
<dbReference type="GO" id="GO:0032049">
    <property type="term" value="P:cardiolipin biosynthetic process"/>
    <property type="evidence" value="ECO:0007669"/>
    <property type="project" value="TreeGrafter"/>
</dbReference>
<dbReference type="FunFam" id="1.20.120.1760:FF:000005">
    <property type="entry name" value="Cardiolipin synthase 1"/>
    <property type="match status" value="1"/>
</dbReference>
<evidence type="ECO:0000256" key="1">
    <source>
        <dbReference type="ARBA" id="ARBA00004448"/>
    </source>
</evidence>
<comment type="similarity">
    <text evidence="2">Belongs to the CDP-alcohol phosphatidyltransferase class-I family.</text>
</comment>
<evidence type="ECO:0000256" key="10">
    <source>
        <dbReference type="ARBA" id="ARBA00023136"/>
    </source>
</evidence>
<dbReference type="InterPro" id="IPR043130">
    <property type="entry name" value="CDP-OH_PTrfase_TM_dom"/>
</dbReference>
<keyword evidence="4" id="KW-0808">Transferase</keyword>
<keyword evidence="7 15" id="KW-1133">Transmembrane helix</keyword>
<gene>
    <name evidence="16" type="ORF">DdX_01197</name>
</gene>
<keyword evidence="5 15" id="KW-0812">Transmembrane</keyword>